<evidence type="ECO:0000259" key="4">
    <source>
        <dbReference type="Pfam" id="PF18998"/>
    </source>
</evidence>
<name>A0A9D1NS06_9FIRM</name>
<accession>A0A9D1NS06</accession>
<dbReference type="EMBL" id="DVON01000028">
    <property type="protein sequence ID" value="HIV11776.1"/>
    <property type="molecule type" value="Genomic_DNA"/>
</dbReference>
<reference evidence="5" key="2">
    <citation type="journal article" date="2021" name="PeerJ">
        <title>Extensive microbial diversity within the chicken gut microbiome revealed by metagenomics and culture.</title>
        <authorList>
            <person name="Gilroy R."/>
            <person name="Ravi A."/>
            <person name="Getino M."/>
            <person name="Pursley I."/>
            <person name="Horton D.L."/>
            <person name="Alikhan N.F."/>
            <person name="Baker D."/>
            <person name="Gharbi K."/>
            <person name="Hall N."/>
            <person name="Watson M."/>
            <person name="Adriaenssens E.M."/>
            <person name="Foster-Nyarko E."/>
            <person name="Jarju S."/>
            <person name="Secka A."/>
            <person name="Antonio M."/>
            <person name="Oren A."/>
            <person name="Chaudhuri R.R."/>
            <person name="La Ragione R."/>
            <person name="Hildebrand F."/>
            <person name="Pallen M.J."/>
        </authorList>
    </citation>
    <scope>NUCLEOTIDE SEQUENCE</scope>
    <source>
        <strain evidence="5">ChiBcec2-4451</strain>
    </source>
</reference>
<sequence length="656" mass="73011">MRQRPRFLSRLLCLLLVFCILLPQTAFAAVRTTALETAQWNTVAEASIIDEGGWLQSMCATDQYIVCLINASRNGTEPDTLIAFYRNTTDAQGNPVKQYSYAFHVTQMDYEHGNGMTYNPNTREIAIAGLFNNGKNNRGAVFIVDADTLQFKRKVTVGNGQWNFFGIDYVAEKDQYVLMANRPADYSFIFTDGNFQVADTLNLGLSSSRSSFQDFCVVGDSIISIPYMQRDGFMNVVDVYSISQKARVGSYYLTLPDSAFSVEPEGICQLEPGHFLMASAVKGSTVFKLYETHLPIYHTITASAENGSVSQQTAEVDPGGSCTITYSSEENFRLQKLVVDGTEVDPTAYPDGYTFTDVQEDHTISAVYEEIPRYIVTTQVQNGTVDVNPSGFEHDPLTVSFAPNEHYELDSLLVDGEEVELQGDETSYTFEDLTTDHTLEVRFKAIPSYTITVEAQNGTVSEAKATVYRGESYTTQAVPDRFHSLSRCLVDGRPVLIGTDDNYVLENVSGDHTITLVYTRSGLSVLVPVLLGILVFALLVWLIRSERMKRRRARKKELRHMRRKNRSFFQTLEDLDALEKNPPEGSMKEEELYFLLNELNDPEHDSTRRAQEAESGSEPQNSAQPAGEHGDTIDGPDGTAQLPSLPAAGDSPAKDQ</sequence>
<feature type="compositionally biased region" description="Basic and acidic residues" evidence="1">
    <location>
        <begin position="601"/>
        <end position="612"/>
    </location>
</feature>
<feature type="domain" description="Bacterial repeat" evidence="4">
    <location>
        <begin position="299"/>
        <end position="371"/>
    </location>
</feature>
<evidence type="ECO:0000313" key="5">
    <source>
        <dbReference type="EMBL" id="HIV11776.1"/>
    </source>
</evidence>
<comment type="caution">
    <text evidence="5">The sequence shown here is derived from an EMBL/GenBank/DDBJ whole genome shotgun (WGS) entry which is preliminary data.</text>
</comment>
<evidence type="ECO:0000256" key="1">
    <source>
        <dbReference type="SAM" id="MobiDB-lite"/>
    </source>
</evidence>
<dbReference type="InterPro" id="IPR044060">
    <property type="entry name" value="Bacterial_rp_domain"/>
</dbReference>
<keyword evidence="2" id="KW-0472">Membrane</keyword>
<feature type="chain" id="PRO_5039214914" description="Bacterial repeat domain-containing protein" evidence="3">
    <location>
        <begin position="29"/>
        <end position="656"/>
    </location>
</feature>
<dbReference type="Proteomes" id="UP000886723">
    <property type="component" value="Unassembled WGS sequence"/>
</dbReference>
<evidence type="ECO:0000256" key="3">
    <source>
        <dbReference type="SAM" id="SignalP"/>
    </source>
</evidence>
<organism evidence="5 6">
    <name type="scientific">Candidatus Pullilachnospira stercoravium</name>
    <dbReference type="NCBI Taxonomy" id="2840913"/>
    <lineage>
        <taxon>Bacteria</taxon>
        <taxon>Bacillati</taxon>
        <taxon>Bacillota</taxon>
        <taxon>Clostridia</taxon>
        <taxon>Lachnospirales</taxon>
        <taxon>Lachnospiraceae</taxon>
        <taxon>Lachnospiraceae incertae sedis</taxon>
        <taxon>Candidatus Pullilachnospira</taxon>
    </lineage>
</organism>
<dbReference type="Pfam" id="PF18998">
    <property type="entry name" value="Flg_new_2"/>
    <property type="match status" value="1"/>
</dbReference>
<feature type="region of interest" description="Disordered" evidence="1">
    <location>
        <begin position="601"/>
        <end position="656"/>
    </location>
</feature>
<evidence type="ECO:0000313" key="6">
    <source>
        <dbReference type="Proteomes" id="UP000886723"/>
    </source>
</evidence>
<keyword evidence="3" id="KW-0732">Signal</keyword>
<keyword evidence="2" id="KW-0812">Transmembrane</keyword>
<feature type="transmembrane region" description="Helical" evidence="2">
    <location>
        <begin position="523"/>
        <end position="543"/>
    </location>
</feature>
<proteinExistence type="predicted"/>
<feature type="signal peptide" evidence="3">
    <location>
        <begin position="1"/>
        <end position="28"/>
    </location>
</feature>
<gene>
    <name evidence="5" type="ORF">IAA63_01370</name>
</gene>
<keyword evidence="2" id="KW-1133">Transmembrane helix</keyword>
<dbReference type="AlphaFoldDB" id="A0A9D1NS06"/>
<protein>
    <recommendedName>
        <fullName evidence="4">Bacterial repeat domain-containing protein</fullName>
    </recommendedName>
</protein>
<reference evidence="5" key="1">
    <citation type="submission" date="2020-10" db="EMBL/GenBank/DDBJ databases">
        <authorList>
            <person name="Gilroy R."/>
        </authorList>
    </citation>
    <scope>NUCLEOTIDE SEQUENCE</scope>
    <source>
        <strain evidence="5">ChiBcec2-4451</strain>
    </source>
</reference>
<evidence type="ECO:0000256" key="2">
    <source>
        <dbReference type="SAM" id="Phobius"/>
    </source>
</evidence>